<dbReference type="SUPFAM" id="SSF48208">
    <property type="entry name" value="Six-hairpin glycosidases"/>
    <property type="match status" value="1"/>
</dbReference>
<dbReference type="GO" id="GO:0033926">
    <property type="term" value="F:endo-alpha-N-acetylgalactosaminidase activity"/>
    <property type="evidence" value="ECO:0007669"/>
    <property type="project" value="InterPro"/>
</dbReference>
<dbReference type="EMBL" id="PYGF01000001">
    <property type="protein sequence ID" value="PSL07512.1"/>
    <property type="molecule type" value="Genomic_DNA"/>
</dbReference>
<name>A0A2P8EDF0_9BACT</name>
<dbReference type="InterPro" id="IPR012341">
    <property type="entry name" value="6hp_glycosidase-like_sf"/>
</dbReference>
<protein>
    <recommendedName>
        <fullName evidence="3">beta-fructofuranosidase</fullName>
        <ecNumber evidence="3">3.2.1.26</ecNumber>
    </recommendedName>
</protein>
<keyword evidence="4" id="KW-0378">Hydrolase</keyword>
<evidence type="ECO:0000256" key="1">
    <source>
        <dbReference type="ARBA" id="ARBA00000094"/>
    </source>
</evidence>
<keyword evidence="8" id="KW-1185">Reference proteome</keyword>
<keyword evidence="5" id="KW-0119">Carbohydrate metabolism</keyword>
<evidence type="ECO:0000256" key="3">
    <source>
        <dbReference type="ARBA" id="ARBA00012758"/>
    </source>
</evidence>
<evidence type="ECO:0000256" key="6">
    <source>
        <dbReference type="ARBA" id="ARBA00023295"/>
    </source>
</evidence>
<dbReference type="Proteomes" id="UP000240708">
    <property type="component" value="Unassembled WGS sequence"/>
</dbReference>
<dbReference type="AlphaFoldDB" id="A0A2P8EDF0"/>
<dbReference type="RefSeq" id="WP_106565590.1">
    <property type="nucleotide sequence ID" value="NZ_PYGF01000001.1"/>
</dbReference>
<gene>
    <name evidence="7" type="ORF">CLV48_101444</name>
</gene>
<evidence type="ECO:0000313" key="7">
    <source>
        <dbReference type="EMBL" id="PSL07512.1"/>
    </source>
</evidence>
<comment type="similarity">
    <text evidence="2">Belongs to the glycosyl hydrolase 100 family.</text>
</comment>
<comment type="caution">
    <text evidence="7">The sequence shown here is derived from an EMBL/GenBank/DDBJ whole genome shotgun (WGS) entry which is preliminary data.</text>
</comment>
<comment type="catalytic activity">
    <reaction evidence="1">
        <text>Hydrolysis of terminal non-reducing beta-D-fructofuranoside residues in beta-D-fructofuranosides.</text>
        <dbReference type="EC" id="3.2.1.26"/>
    </reaction>
</comment>
<evidence type="ECO:0000313" key="8">
    <source>
        <dbReference type="Proteomes" id="UP000240708"/>
    </source>
</evidence>
<reference evidence="7 8" key="1">
    <citation type="submission" date="2018-03" db="EMBL/GenBank/DDBJ databases">
        <title>Genomic Encyclopedia of Archaeal and Bacterial Type Strains, Phase II (KMG-II): from individual species to whole genera.</title>
        <authorList>
            <person name="Goeker M."/>
        </authorList>
    </citation>
    <scope>NUCLEOTIDE SEQUENCE [LARGE SCALE GENOMIC DNA]</scope>
    <source>
        <strain evidence="7 8">DSM 28057</strain>
    </source>
</reference>
<dbReference type="OrthoDB" id="49490at2"/>
<evidence type="ECO:0000256" key="2">
    <source>
        <dbReference type="ARBA" id="ARBA00007671"/>
    </source>
</evidence>
<organism evidence="7 8">
    <name type="scientific">Cecembia rubra</name>
    <dbReference type="NCBI Taxonomy" id="1485585"/>
    <lineage>
        <taxon>Bacteria</taxon>
        <taxon>Pseudomonadati</taxon>
        <taxon>Bacteroidota</taxon>
        <taxon>Cytophagia</taxon>
        <taxon>Cytophagales</taxon>
        <taxon>Cyclobacteriaceae</taxon>
        <taxon>Cecembia</taxon>
    </lineage>
</organism>
<dbReference type="EC" id="3.2.1.26" evidence="3"/>
<evidence type="ECO:0000256" key="5">
    <source>
        <dbReference type="ARBA" id="ARBA00023277"/>
    </source>
</evidence>
<accession>A0A2P8EDF0</accession>
<keyword evidence="6" id="KW-0326">Glycosidase</keyword>
<dbReference type="InterPro" id="IPR008928">
    <property type="entry name" value="6-hairpin_glycosidase_sf"/>
</dbReference>
<dbReference type="Gene3D" id="1.50.10.10">
    <property type="match status" value="1"/>
</dbReference>
<dbReference type="InterPro" id="IPR024746">
    <property type="entry name" value="Glyco_hydro_100"/>
</dbReference>
<proteinExistence type="inferred from homology"/>
<sequence>MDLQIANDKALELLRKASHKMGFLASTLPTDNYQRIWARDGVICGLAALASREQDLIETFKRTLLTLGKHISPYGNVPSNVDVQESKVSYGGLAGRADTGSWWLIGLSLYSKFTGDYSIIENFKENINRIHSLYQAWEYNNKNLIYVPLAGDWADEYVLHGYVLYDQVLRYAALKLTGQILERQDWLDKAEAVKMAIYENYYLNKTWIKSGIHPMAKRKLIERQGEKPFLSASFHPAGYQPYFDALGNALAILFKIHPDPVGCLDWGLRNLGGCVPAFAPVIHQDNPDFKLLEENYRFEFRNKPYEFHNGGVWPMVNGFWGLAMYFSKGKTEAEGILELNKGLNRKNDWEFNECFHGRSYEPCGVPSCTWSAAGQLLLEHTITKGFYLLD</sequence>
<dbReference type="Pfam" id="PF12899">
    <property type="entry name" value="Glyco_hydro_100"/>
    <property type="match status" value="1"/>
</dbReference>
<evidence type="ECO:0000256" key="4">
    <source>
        <dbReference type="ARBA" id="ARBA00022801"/>
    </source>
</evidence>
<dbReference type="GO" id="GO:0005975">
    <property type="term" value="P:carbohydrate metabolic process"/>
    <property type="evidence" value="ECO:0007669"/>
    <property type="project" value="InterPro"/>
</dbReference>
<dbReference type="GO" id="GO:0004564">
    <property type="term" value="F:beta-fructofuranosidase activity"/>
    <property type="evidence" value="ECO:0007669"/>
    <property type="project" value="UniProtKB-EC"/>
</dbReference>